<keyword evidence="3" id="KW-0418">Kinase</keyword>
<comment type="caution">
    <text evidence="5">The sequence shown here is derived from an EMBL/GenBank/DDBJ whole genome shotgun (WGS) entry which is preliminary data.</text>
</comment>
<evidence type="ECO:0000256" key="1">
    <source>
        <dbReference type="ARBA" id="ARBA00010688"/>
    </source>
</evidence>
<name>A0A4Q9KPZ6_PROTD</name>
<dbReference type="GO" id="GO:0016301">
    <property type="term" value="F:kinase activity"/>
    <property type="evidence" value="ECO:0007669"/>
    <property type="project" value="UniProtKB-KW"/>
</dbReference>
<evidence type="ECO:0000259" key="4">
    <source>
        <dbReference type="Pfam" id="PF00294"/>
    </source>
</evidence>
<dbReference type="InterPro" id="IPR050306">
    <property type="entry name" value="PfkB_Carbo_kinase"/>
</dbReference>
<feature type="domain" description="Carbohydrate kinase PfkB" evidence="4">
    <location>
        <begin position="14"/>
        <end position="259"/>
    </location>
</feature>
<accession>A0A4Q9KPZ6</accession>
<dbReference type="OrthoDB" id="9775849at2"/>
<dbReference type="InterPro" id="IPR002173">
    <property type="entry name" value="Carboh/pur_kinase_PfkB_CS"/>
</dbReference>
<dbReference type="Gene3D" id="3.40.1190.20">
    <property type="match status" value="1"/>
</dbReference>
<comment type="similarity">
    <text evidence="1">Belongs to the carbohydrate kinase PfkB family.</text>
</comment>
<dbReference type="Pfam" id="PF00294">
    <property type="entry name" value="PfkB"/>
    <property type="match status" value="1"/>
</dbReference>
<evidence type="ECO:0000256" key="2">
    <source>
        <dbReference type="ARBA" id="ARBA00022679"/>
    </source>
</evidence>
<dbReference type="EMBL" id="SDMR01000001">
    <property type="protein sequence ID" value="TBT96425.1"/>
    <property type="molecule type" value="Genomic_DNA"/>
</dbReference>
<keyword evidence="6" id="KW-1185">Reference proteome</keyword>
<dbReference type="PROSITE" id="PS00584">
    <property type="entry name" value="PFKB_KINASES_2"/>
    <property type="match status" value="1"/>
</dbReference>
<dbReference type="PANTHER" id="PTHR43085:SF41">
    <property type="entry name" value="FRUCTOSELYSINE 6-KINASE"/>
    <property type="match status" value="1"/>
</dbReference>
<dbReference type="InterPro" id="IPR029056">
    <property type="entry name" value="Ribokinase-like"/>
</dbReference>
<gene>
    <name evidence="5" type="ORF">ET996_01900</name>
</gene>
<proteinExistence type="inferred from homology"/>
<evidence type="ECO:0000256" key="3">
    <source>
        <dbReference type="ARBA" id="ARBA00022777"/>
    </source>
</evidence>
<sequence length="277" mass="28835">MRLLCIGDNVVDRYVGQGVMYPGGNAVNVAVFAKRLGADSAYQGIVGSDEAGRLVLGSLLDEGVDTSRVSVADGPNAWADVDLVEGDRRFLGSDKGVSLFALVAQHYADARGFDVVHTAYTARLDDQLGELCAHALRVSYDFGRNFTAEQVSRLASGLWLASFSGSHLSEAAVSDLLRAACGAGATYALVTRGPQGAALATHDQRWDQAAGRVPVIDTLGAGDAFIAALLVRLSRADDPASALADASEVAQGVITRSGAFGHGAPFSRRAAVLEGEI</sequence>
<dbReference type="RefSeq" id="WP_131170837.1">
    <property type="nucleotide sequence ID" value="NZ_FXTL01000001.1"/>
</dbReference>
<dbReference type="PANTHER" id="PTHR43085">
    <property type="entry name" value="HEXOKINASE FAMILY MEMBER"/>
    <property type="match status" value="1"/>
</dbReference>
<protein>
    <recommendedName>
        <fullName evidence="4">Carbohydrate kinase PfkB domain-containing protein</fullName>
    </recommendedName>
</protein>
<evidence type="ECO:0000313" key="5">
    <source>
        <dbReference type="EMBL" id="TBT96425.1"/>
    </source>
</evidence>
<keyword evidence="2" id="KW-0808">Transferase</keyword>
<organism evidence="5 6">
    <name type="scientific">Propioniciclava tarda</name>
    <dbReference type="NCBI Taxonomy" id="433330"/>
    <lineage>
        <taxon>Bacteria</taxon>
        <taxon>Bacillati</taxon>
        <taxon>Actinomycetota</taxon>
        <taxon>Actinomycetes</taxon>
        <taxon>Propionibacteriales</taxon>
        <taxon>Propionibacteriaceae</taxon>
        <taxon>Propioniciclava</taxon>
    </lineage>
</organism>
<dbReference type="Proteomes" id="UP000291933">
    <property type="component" value="Unassembled WGS sequence"/>
</dbReference>
<reference evidence="5 6" key="1">
    <citation type="submission" date="2019-01" db="EMBL/GenBank/DDBJ databases">
        <title>Lactibacter flavus gen. nov., sp. nov., a novel bacterium of the family Propionibacteriaceae isolated from raw milk and dairy products.</title>
        <authorList>
            <person name="Huptas C."/>
            <person name="Wenning M."/>
            <person name="Breitenwieser F."/>
            <person name="Doll E."/>
            <person name="Von Neubeck M."/>
            <person name="Busse H.-J."/>
            <person name="Scherer S."/>
        </authorList>
    </citation>
    <scope>NUCLEOTIDE SEQUENCE [LARGE SCALE GENOMIC DNA]</scope>
    <source>
        <strain evidence="5 6">DSM 22130</strain>
    </source>
</reference>
<dbReference type="AlphaFoldDB" id="A0A4Q9KPZ6"/>
<dbReference type="SUPFAM" id="SSF53613">
    <property type="entry name" value="Ribokinase-like"/>
    <property type="match status" value="1"/>
</dbReference>
<evidence type="ECO:0000313" key="6">
    <source>
        <dbReference type="Proteomes" id="UP000291933"/>
    </source>
</evidence>
<dbReference type="InterPro" id="IPR011611">
    <property type="entry name" value="PfkB_dom"/>
</dbReference>